<accession>A0A2N5M3S1</accession>
<protein>
    <submittedName>
        <fullName evidence="1">Uncharacterized protein</fullName>
    </submittedName>
</protein>
<gene>
    <name evidence="1" type="ORF">CUU66_15925</name>
</gene>
<organism evidence="1 2">
    <name type="scientific">Peribacillus deserti</name>
    <dbReference type="NCBI Taxonomy" id="673318"/>
    <lineage>
        <taxon>Bacteria</taxon>
        <taxon>Bacillati</taxon>
        <taxon>Bacillota</taxon>
        <taxon>Bacilli</taxon>
        <taxon>Bacillales</taxon>
        <taxon>Bacillaceae</taxon>
        <taxon>Peribacillus</taxon>
    </lineage>
</organism>
<dbReference type="AlphaFoldDB" id="A0A2N5M3S1"/>
<evidence type="ECO:0000313" key="1">
    <source>
        <dbReference type="EMBL" id="PLT28975.1"/>
    </source>
</evidence>
<dbReference type="Proteomes" id="UP000234748">
    <property type="component" value="Unassembled WGS sequence"/>
</dbReference>
<dbReference type="EMBL" id="PGUY01000048">
    <property type="protein sequence ID" value="PLT28975.1"/>
    <property type="molecule type" value="Genomic_DNA"/>
</dbReference>
<reference evidence="1 2" key="1">
    <citation type="submission" date="2017-11" db="EMBL/GenBank/DDBJ databases">
        <title>Comparitive Functional Genomics of Dry Heat Resistant strains isolated from the Viking Spacecraft.</title>
        <authorList>
            <person name="Seuylemezian A."/>
            <person name="Cooper K."/>
            <person name="Vaishampayan P."/>
        </authorList>
    </citation>
    <scope>NUCLEOTIDE SEQUENCE [LARGE SCALE GENOMIC DNA]</scope>
    <source>
        <strain evidence="1 2">V1-29</strain>
    </source>
</reference>
<name>A0A2N5M3S1_9BACI</name>
<keyword evidence="2" id="KW-1185">Reference proteome</keyword>
<evidence type="ECO:0000313" key="2">
    <source>
        <dbReference type="Proteomes" id="UP000234748"/>
    </source>
</evidence>
<sequence length="66" mass="7442">MENSGYSLWGQRYSEEGIKKLGSKGNEAVKIDESLRKVLHSIMKTLFQLESSRKVLHSGNEDPFSA</sequence>
<comment type="caution">
    <text evidence="1">The sequence shown here is derived from an EMBL/GenBank/DDBJ whole genome shotgun (WGS) entry which is preliminary data.</text>
</comment>
<proteinExistence type="predicted"/>